<keyword evidence="15" id="KW-1185">Reference proteome</keyword>
<dbReference type="HAMAP" id="MF_00974">
    <property type="entry name" value="DNA_primase_DnaG"/>
    <property type="match status" value="1"/>
</dbReference>
<dbReference type="InterPro" id="IPR034151">
    <property type="entry name" value="TOPRIM_DnaG_bac"/>
</dbReference>
<dbReference type="SMART" id="SM00493">
    <property type="entry name" value="TOPRIM"/>
    <property type="match status" value="1"/>
</dbReference>
<dbReference type="PIRSF" id="PIRSF002811">
    <property type="entry name" value="DnaG"/>
    <property type="match status" value="1"/>
</dbReference>
<name>A0ABV9K989_9PORP</name>
<evidence type="ECO:0000256" key="10">
    <source>
        <dbReference type="ARBA" id="ARBA00023125"/>
    </source>
</evidence>
<dbReference type="InterPro" id="IPR006171">
    <property type="entry name" value="TOPRIM_dom"/>
</dbReference>
<dbReference type="Pfam" id="PF01807">
    <property type="entry name" value="Zn_ribbon_DnaG"/>
    <property type="match status" value="1"/>
</dbReference>
<dbReference type="Gene3D" id="3.90.580.10">
    <property type="entry name" value="Zinc finger, CHC2-type domain"/>
    <property type="match status" value="1"/>
</dbReference>
<keyword evidence="5 12" id="KW-0235">DNA replication</keyword>
<comment type="domain">
    <text evidence="12">Contains an N-terminal zinc-binding domain, a central core domain that contains the primase activity, and a C-terminal DnaB-binding domain.</text>
</comment>
<keyword evidence="7 12" id="KW-0863">Zinc-finger</keyword>
<evidence type="ECO:0000256" key="3">
    <source>
        <dbReference type="ARBA" id="ARBA00022679"/>
    </source>
</evidence>
<dbReference type="InterPro" id="IPR036977">
    <property type="entry name" value="DNA_primase_Znf_CHC2"/>
</dbReference>
<sequence length="702" mass="80283">MYTNKSVVIDPITKQKIFDSAQILDIVSDFVSLKKRGSSYVGLCPFHADRNPSFYVTPSKNICKCFACGEGGSPVNFLMKLEQMSYVEALKYIANKYGIPIQERELTDEEKEAANERQSLFIANQFAQDFFHKQLETEEGMTIGLSYFTEREIRLDTIEKFGLGYAPSGYDTLYKSAVENSYEIKFFEDLGLINHYEDNDRYSDRFRERVMFPVYNLSGNVVAFGGRILKKDEKLAKYINSKESSIYSKSRELYGLFQAKHAISKLDKCYLVEGYLDVLQMTQSGIENVVASSGTALTKDQIRLIRRFTPNITCLFDGDNAGIKAAMRGINLLLEEGINVKVIRLPQEEDPDSLAKKLSASELVEYLNSHEEDFINFKTELLLDESKNDPMLRAKLISDIVGSIALIPEDIIRAVYIQSTAQRLDMSEDLLVNEVRKARNYHNYQVQTELNRQQNRNINPQTASQQPRTAAQPTVEIIGGQPVFIPADEDASTVETPQVDKESELSIPIKKYEQQMLMLIVRQGEYILDIFDEQQQRHYFEPIAKFIAEELLADKILDFATPACQAIIKEAAEEVMNEVKIPCQQYFINHINPYISQVAVDLVADPYPLSSIMKQNESVYGGDSEEKRKEMEVKKNKKMYRKTVEAIYIFKNAYILHLINELQQKLASEQDPERQAEILTDIQHMNDIKAEFAKALGERIIL</sequence>
<evidence type="ECO:0000259" key="13">
    <source>
        <dbReference type="PROSITE" id="PS50880"/>
    </source>
</evidence>
<keyword evidence="2 12" id="KW-0639">Primosome</keyword>
<comment type="similarity">
    <text evidence="12">Belongs to the DnaG primase family.</text>
</comment>
<dbReference type="PANTHER" id="PTHR30313">
    <property type="entry name" value="DNA PRIMASE"/>
    <property type="match status" value="1"/>
</dbReference>
<comment type="cofactor">
    <cofactor evidence="12">
        <name>Zn(2+)</name>
        <dbReference type="ChEBI" id="CHEBI:29105"/>
    </cofactor>
    <text evidence="12">Binds 1 zinc ion per monomer.</text>
</comment>
<comment type="caution">
    <text evidence="14">The sequence shown here is derived from an EMBL/GenBank/DDBJ whole genome shotgun (WGS) entry which is preliminary data.</text>
</comment>
<comment type="function">
    <text evidence="12">RNA polymerase that catalyzes the synthesis of short RNA molecules used as primers for DNA polymerase during DNA replication.</text>
</comment>
<comment type="subunit">
    <text evidence="12">Monomer. Interacts with DnaB.</text>
</comment>
<dbReference type="SMART" id="SM00400">
    <property type="entry name" value="ZnF_CHCC"/>
    <property type="match status" value="1"/>
</dbReference>
<dbReference type="InterPro" id="IPR050219">
    <property type="entry name" value="DnaG_primase"/>
</dbReference>
<keyword evidence="6 12" id="KW-0479">Metal-binding</keyword>
<evidence type="ECO:0000256" key="8">
    <source>
        <dbReference type="ARBA" id="ARBA00022833"/>
    </source>
</evidence>
<accession>A0ABV9K989</accession>
<evidence type="ECO:0000256" key="12">
    <source>
        <dbReference type="HAMAP-Rule" id="MF_00974"/>
    </source>
</evidence>
<evidence type="ECO:0000256" key="1">
    <source>
        <dbReference type="ARBA" id="ARBA00022478"/>
    </source>
</evidence>
<dbReference type="Pfam" id="PF13155">
    <property type="entry name" value="Toprim_2"/>
    <property type="match status" value="1"/>
</dbReference>
<dbReference type="Pfam" id="PF08275">
    <property type="entry name" value="DNAG_N"/>
    <property type="match status" value="1"/>
</dbReference>
<dbReference type="Gene3D" id="3.40.1360.10">
    <property type="match status" value="1"/>
</dbReference>
<dbReference type="SUPFAM" id="SSF56731">
    <property type="entry name" value="DNA primase core"/>
    <property type="match status" value="1"/>
</dbReference>
<keyword evidence="4 12" id="KW-0548">Nucleotidyltransferase</keyword>
<dbReference type="CDD" id="cd03364">
    <property type="entry name" value="TOPRIM_DnaG_primases"/>
    <property type="match status" value="1"/>
</dbReference>
<dbReference type="NCBIfam" id="TIGR01391">
    <property type="entry name" value="dnaG"/>
    <property type="match status" value="1"/>
</dbReference>
<dbReference type="Gene3D" id="3.90.980.10">
    <property type="entry name" value="DNA primase, catalytic core, N-terminal domain"/>
    <property type="match status" value="1"/>
</dbReference>
<reference evidence="15" key="1">
    <citation type="journal article" date="2019" name="Int. J. Syst. Evol. Microbiol.">
        <title>The Global Catalogue of Microorganisms (GCM) 10K type strain sequencing project: providing services to taxonomists for standard genome sequencing and annotation.</title>
        <authorList>
            <consortium name="The Broad Institute Genomics Platform"/>
            <consortium name="The Broad Institute Genome Sequencing Center for Infectious Disease"/>
            <person name="Wu L."/>
            <person name="Ma J."/>
        </authorList>
    </citation>
    <scope>NUCLEOTIDE SEQUENCE [LARGE SCALE GENOMIC DNA]</scope>
    <source>
        <strain evidence="15">CGMCC 4.7357</strain>
    </source>
</reference>
<keyword evidence="11 12" id="KW-0804">Transcription</keyword>
<dbReference type="RefSeq" id="WP_380079063.1">
    <property type="nucleotide sequence ID" value="NZ_JBHSGO010000183.1"/>
</dbReference>
<organism evidence="14 15">
    <name type="scientific">Falsiporphyromonas endometrii</name>
    <dbReference type="NCBI Taxonomy" id="1387297"/>
    <lineage>
        <taxon>Bacteria</taxon>
        <taxon>Pseudomonadati</taxon>
        <taxon>Bacteroidota</taxon>
        <taxon>Bacteroidia</taxon>
        <taxon>Bacteroidales</taxon>
        <taxon>Porphyromonadaceae</taxon>
        <taxon>Falsiporphyromonas</taxon>
    </lineage>
</organism>
<evidence type="ECO:0000256" key="9">
    <source>
        <dbReference type="ARBA" id="ARBA00022842"/>
    </source>
</evidence>
<dbReference type="EMBL" id="JBHSGO010000183">
    <property type="protein sequence ID" value="MFC4666216.1"/>
    <property type="molecule type" value="Genomic_DNA"/>
</dbReference>
<dbReference type="InterPro" id="IPR037068">
    <property type="entry name" value="DNA_primase_core_N_sf"/>
</dbReference>
<keyword evidence="10 12" id="KW-0238">DNA-binding</keyword>
<dbReference type="PROSITE" id="PS50880">
    <property type="entry name" value="TOPRIM"/>
    <property type="match status" value="1"/>
</dbReference>
<evidence type="ECO:0000256" key="2">
    <source>
        <dbReference type="ARBA" id="ARBA00022515"/>
    </source>
</evidence>
<protein>
    <recommendedName>
        <fullName evidence="12">DNA primase</fullName>
        <ecNumber evidence="12">2.7.7.101</ecNumber>
    </recommendedName>
</protein>
<feature type="zinc finger region" description="CHC2-type" evidence="12">
    <location>
        <begin position="44"/>
        <end position="68"/>
    </location>
</feature>
<gene>
    <name evidence="12 14" type="primary">dnaG</name>
    <name evidence="14" type="ORF">ACFO3G_06345</name>
</gene>
<dbReference type="PANTHER" id="PTHR30313:SF2">
    <property type="entry name" value="DNA PRIMASE"/>
    <property type="match status" value="1"/>
</dbReference>
<keyword evidence="1 12" id="KW-0240">DNA-directed RNA polymerase</keyword>
<dbReference type="SUPFAM" id="SSF57783">
    <property type="entry name" value="Zinc beta-ribbon"/>
    <property type="match status" value="1"/>
</dbReference>
<evidence type="ECO:0000313" key="14">
    <source>
        <dbReference type="EMBL" id="MFC4666216.1"/>
    </source>
</evidence>
<keyword evidence="9" id="KW-0460">Magnesium</keyword>
<evidence type="ECO:0000256" key="7">
    <source>
        <dbReference type="ARBA" id="ARBA00022771"/>
    </source>
</evidence>
<comment type="catalytic activity">
    <reaction evidence="12">
        <text>ssDNA + n NTP = ssDNA/pppN(pN)n-1 hybrid + (n-1) diphosphate.</text>
        <dbReference type="EC" id="2.7.7.101"/>
    </reaction>
</comment>
<evidence type="ECO:0000256" key="6">
    <source>
        <dbReference type="ARBA" id="ARBA00022723"/>
    </source>
</evidence>
<dbReference type="InterPro" id="IPR002694">
    <property type="entry name" value="Znf_CHC2"/>
</dbReference>
<keyword evidence="3 12" id="KW-0808">Transferase</keyword>
<evidence type="ECO:0000256" key="5">
    <source>
        <dbReference type="ARBA" id="ARBA00022705"/>
    </source>
</evidence>
<dbReference type="InterPro" id="IPR013264">
    <property type="entry name" value="DNAG_N"/>
</dbReference>
<evidence type="ECO:0000256" key="4">
    <source>
        <dbReference type="ARBA" id="ARBA00022695"/>
    </source>
</evidence>
<dbReference type="InterPro" id="IPR030846">
    <property type="entry name" value="DnaG_bac"/>
</dbReference>
<keyword evidence="8 12" id="KW-0862">Zinc</keyword>
<proteinExistence type="inferred from homology"/>
<dbReference type="EC" id="2.7.7.101" evidence="12"/>
<feature type="domain" description="Toprim" evidence="13">
    <location>
        <begin position="267"/>
        <end position="348"/>
    </location>
</feature>
<dbReference type="InterPro" id="IPR006295">
    <property type="entry name" value="DNA_primase_DnaG"/>
</dbReference>
<dbReference type="Proteomes" id="UP001596020">
    <property type="component" value="Unassembled WGS sequence"/>
</dbReference>
<evidence type="ECO:0000313" key="15">
    <source>
        <dbReference type="Proteomes" id="UP001596020"/>
    </source>
</evidence>
<evidence type="ECO:0000256" key="11">
    <source>
        <dbReference type="ARBA" id="ARBA00023163"/>
    </source>
</evidence>